<accession>A0A3N2D067</accession>
<reference evidence="1 2" key="1">
    <citation type="submission" date="2018-11" db="EMBL/GenBank/DDBJ databases">
        <title>Sequencing the genomes of 1000 actinobacteria strains.</title>
        <authorList>
            <person name="Klenk H.-P."/>
        </authorList>
    </citation>
    <scope>NUCLEOTIDE SEQUENCE [LARGE SCALE GENOMIC DNA]</scope>
    <source>
        <strain evidence="1 2">DSM 13521</strain>
    </source>
</reference>
<keyword evidence="2" id="KW-1185">Reference proteome</keyword>
<dbReference type="Gene3D" id="1.10.600.10">
    <property type="entry name" value="Farnesyl Diphosphate Synthase"/>
    <property type="match status" value="1"/>
</dbReference>
<sequence>MTSPLDRFSRVAARAANEVIVGYSTSFGTATRLLGPRHRQHVRNVYALVRVADELVDGVAGEAGLSPADQAAALDRLLAETHRAVATGYSPDVVVHAFARTARAAGIGADLIDPFFDSMRTDLERSREAGIASFDAQDHAAYVYGSAAVVGLMCLRVFVRRERLGPERLARLEHGARQLGRAFQNVNFLRDLADDTGRLRRGYLGGATRLSRGERDAWVEEIRGQIAEAEAVLHLLPRDARAAVRSATWLFAELTDRIARVDPAELSRRRVRVPDARKALIVARALARTAREPR</sequence>
<dbReference type="GO" id="GO:0016765">
    <property type="term" value="F:transferase activity, transferring alkyl or aryl (other than methyl) groups"/>
    <property type="evidence" value="ECO:0007669"/>
    <property type="project" value="UniProtKB-ARBA"/>
</dbReference>
<proteinExistence type="predicted"/>
<dbReference type="InterPro" id="IPR002060">
    <property type="entry name" value="Squ/phyt_synthse"/>
</dbReference>
<gene>
    <name evidence="1" type="ORF">EDD28_2578</name>
</gene>
<name>A0A3N2D067_9MICO</name>
<comment type="caution">
    <text evidence="1">The sequence shown here is derived from an EMBL/GenBank/DDBJ whole genome shotgun (WGS) entry which is preliminary data.</text>
</comment>
<dbReference type="Pfam" id="PF00494">
    <property type="entry name" value="SQS_PSY"/>
    <property type="match status" value="1"/>
</dbReference>
<evidence type="ECO:0000313" key="2">
    <source>
        <dbReference type="Proteomes" id="UP000275356"/>
    </source>
</evidence>
<dbReference type="AlphaFoldDB" id="A0A3N2D067"/>
<dbReference type="RefSeq" id="WP_123740169.1">
    <property type="nucleotide sequence ID" value="NZ_RKHQ01000002.1"/>
</dbReference>
<dbReference type="InterPro" id="IPR008949">
    <property type="entry name" value="Isoprenoid_synthase_dom_sf"/>
</dbReference>
<dbReference type="SUPFAM" id="SSF48576">
    <property type="entry name" value="Terpenoid synthases"/>
    <property type="match status" value="1"/>
</dbReference>
<dbReference type="Proteomes" id="UP000275356">
    <property type="component" value="Unassembled WGS sequence"/>
</dbReference>
<dbReference type="SFLD" id="SFLDG01018">
    <property type="entry name" value="Squalene/Phytoene_Synthase_Lik"/>
    <property type="match status" value="1"/>
</dbReference>
<evidence type="ECO:0000313" key="1">
    <source>
        <dbReference type="EMBL" id="ROR93170.1"/>
    </source>
</evidence>
<dbReference type="PANTHER" id="PTHR31480">
    <property type="entry name" value="BIFUNCTIONAL LYCOPENE CYCLASE/PHYTOENE SYNTHASE"/>
    <property type="match status" value="1"/>
</dbReference>
<protein>
    <submittedName>
        <fullName evidence="1">Phytoene/squalene synthetase</fullName>
    </submittedName>
</protein>
<organism evidence="1 2">
    <name type="scientific">Salana multivorans</name>
    <dbReference type="NCBI Taxonomy" id="120377"/>
    <lineage>
        <taxon>Bacteria</taxon>
        <taxon>Bacillati</taxon>
        <taxon>Actinomycetota</taxon>
        <taxon>Actinomycetes</taxon>
        <taxon>Micrococcales</taxon>
        <taxon>Beutenbergiaceae</taxon>
        <taxon>Salana</taxon>
    </lineage>
</organism>
<dbReference type="SFLD" id="SFLDS00005">
    <property type="entry name" value="Isoprenoid_Synthase_Type_I"/>
    <property type="match status" value="1"/>
</dbReference>
<dbReference type="EMBL" id="RKHQ01000002">
    <property type="protein sequence ID" value="ROR93170.1"/>
    <property type="molecule type" value="Genomic_DNA"/>
</dbReference>
<dbReference type="OrthoDB" id="9807580at2"/>